<comment type="caution">
    <text evidence="7">The sequence shown here is derived from an EMBL/GenBank/DDBJ whole genome shotgun (WGS) entry which is preliminary data.</text>
</comment>
<feature type="domain" description="C2H2-type" evidence="6">
    <location>
        <begin position="211"/>
        <end position="238"/>
    </location>
</feature>
<evidence type="ECO:0000313" key="7">
    <source>
        <dbReference type="EMBL" id="KAK6622061.1"/>
    </source>
</evidence>
<gene>
    <name evidence="7" type="ORF">RUM44_001868</name>
</gene>
<evidence type="ECO:0000256" key="4">
    <source>
        <dbReference type="ARBA" id="ARBA00022833"/>
    </source>
</evidence>
<dbReference type="PROSITE" id="PS50157">
    <property type="entry name" value="ZINC_FINGER_C2H2_2"/>
    <property type="match status" value="2"/>
</dbReference>
<keyword evidence="4" id="KW-0862">Zinc</keyword>
<dbReference type="InterPro" id="IPR013087">
    <property type="entry name" value="Znf_C2H2_type"/>
</dbReference>
<dbReference type="Gene3D" id="3.30.160.60">
    <property type="entry name" value="Classic Zinc Finger"/>
    <property type="match status" value="2"/>
</dbReference>
<reference evidence="7 8" key="1">
    <citation type="submission" date="2023-09" db="EMBL/GenBank/DDBJ databases">
        <title>Genomes of two closely related lineages of the louse Polyplax serrata with different host specificities.</title>
        <authorList>
            <person name="Martinu J."/>
            <person name="Tarabai H."/>
            <person name="Stefka J."/>
            <person name="Hypsa V."/>
        </authorList>
    </citation>
    <scope>NUCLEOTIDE SEQUENCE [LARGE SCALE GENOMIC DNA]</scope>
    <source>
        <strain evidence="7">98ZLc_SE</strain>
    </source>
</reference>
<dbReference type="EMBL" id="JAWJWF010000047">
    <property type="protein sequence ID" value="KAK6622061.1"/>
    <property type="molecule type" value="Genomic_DNA"/>
</dbReference>
<dbReference type="PROSITE" id="PS00028">
    <property type="entry name" value="ZINC_FINGER_C2H2_1"/>
    <property type="match status" value="2"/>
</dbReference>
<dbReference type="Proteomes" id="UP001359485">
    <property type="component" value="Unassembled WGS sequence"/>
</dbReference>
<keyword evidence="8" id="KW-1185">Reference proteome</keyword>
<evidence type="ECO:0000259" key="6">
    <source>
        <dbReference type="PROSITE" id="PS50157"/>
    </source>
</evidence>
<name>A0ABR1AL93_POLSC</name>
<evidence type="ECO:0000256" key="1">
    <source>
        <dbReference type="ARBA" id="ARBA00022723"/>
    </source>
</evidence>
<keyword evidence="3 5" id="KW-0863">Zinc-finger</keyword>
<keyword evidence="2" id="KW-0677">Repeat</keyword>
<evidence type="ECO:0000256" key="2">
    <source>
        <dbReference type="ARBA" id="ARBA00022737"/>
    </source>
</evidence>
<accession>A0ABR1AL93</accession>
<evidence type="ECO:0000313" key="8">
    <source>
        <dbReference type="Proteomes" id="UP001359485"/>
    </source>
</evidence>
<evidence type="ECO:0000256" key="3">
    <source>
        <dbReference type="ARBA" id="ARBA00022771"/>
    </source>
</evidence>
<keyword evidence="1" id="KW-0479">Metal-binding</keyword>
<dbReference type="PANTHER" id="PTHR24379">
    <property type="entry name" value="KRAB AND ZINC FINGER DOMAIN-CONTAINING"/>
    <property type="match status" value="1"/>
</dbReference>
<proteinExistence type="predicted"/>
<protein>
    <recommendedName>
        <fullName evidence="6">C2H2-type domain-containing protein</fullName>
    </recommendedName>
</protein>
<dbReference type="SMART" id="SM00355">
    <property type="entry name" value="ZnF_C2H2"/>
    <property type="match status" value="4"/>
</dbReference>
<dbReference type="PANTHER" id="PTHR24379:SF127">
    <property type="entry name" value="BLOODY FINGERS-RELATED"/>
    <property type="match status" value="1"/>
</dbReference>
<dbReference type="InterPro" id="IPR036236">
    <property type="entry name" value="Znf_C2H2_sf"/>
</dbReference>
<evidence type="ECO:0000256" key="5">
    <source>
        <dbReference type="PROSITE-ProRule" id="PRU00042"/>
    </source>
</evidence>
<sequence length="374" mass="42703">MEQRQTQNFPNLPPNVFIQYTNPQNNGDKNYYKIENIPFQPNTVNINIGQSISLINQPCVLNQNNTSFISNSCVTTTPANYVSLSTGNWNPGMQQVKADDQMIYQIMYPIIDNTGTLDGQQLAGKQTTVDANVLAAGTCTVLAPAKNIPKKHIINSYTVIEKQNQYTNTDAVQIAVIGDQSPTIQALSEELDEKGKEKEKEKEKENENTSFGCHICGEEFKSKGSLRFHMFHHNPKSKNKFQCIGCNEGFEKEKLKQEHELNCENNYKLAELECCFCDLPCDTPKQLRTHENKHRPIRKTKRYRNTCVCIECNKAFDAILSLKVHIQKHHKKLHVKPLDNKPFTCSECGLGFRYERSKIKHEFKAHMKQESTSL</sequence>
<dbReference type="SUPFAM" id="SSF57667">
    <property type="entry name" value="beta-beta-alpha zinc fingers"/>
    <property type="match status" value="1"/>
</dbReference>
<organism evidence="7 8">
    <name type="scientific">Polyplax serrata</name>
    <name type="common">Common mouse louse</name>
    <dbReference type="NCBI Taxonomy" id="468196"/>
    <lineage>
        <taxon>Eukaryota</taxon>
        <taxon>Metazoa</taxon>
        <taxon>Ecdysozoa</taxon>
        <taxon>Arthropoda</taxon>
        <taxon>Hexapoda</taxon>
        <taxon>Insecta</taxon>
        <taxon>Pterygota</taxon>
        <taxon>Neoptera</taxon>
        <taxon>Paraneoptera</taxon>
        <taxon>Psocodea</taxon>
        <taxon>Troctomorpha</taxon>
        <taxon>Phthiraptera</taxon>
        <taxon>Anoplura</taxon>
        <taxon>Polyplacidae</taxon>
        <taxon>Polyplax</taxon>
    </lineage>
</organism>
<feature type="domain" description="C2H2-type" evidence="6">
    <location>
        <begin position="343"/>
        <end position="371"/>
    </location>
</feature>